<dbReference type="Proteomes" id="UP000887580">
    <property type="component" value="Unplaced"/>
</dbReference>
<organism evidence="1 2">
    <name type="scientific">Panagrolaimus sp. PS1159</name>
    <dbReference type="NCBI Taxonomy" id="55785"/>
    <lineage>
        <taxon>Eukaryota</taxon>
        <taxon>Metazoa</taxon>
        <taxon>Ecdysozoa</taxon>
        <taxon>Nematoda</taxon>
        <taxon>Chromadorea</taxon>
        <taxon>Rhabditida</taxon>
        <taxon>Tylenchina</taxon>
        <taxon>Panagrolaimomorpha</taxon>
        <taxon>Panagrolaimoidea</taxon>
        <taxon>Panagrolaimidae</taxon>
        <taxon>Panagrolaimus</taxon>
    </lineage>
</organism>
<reference evidence="2" key="1">
    <citation type="submission" date="2022-11" db="UniProtKB">
        <authorList>
            <consortium name="WormBaseParasite"/>
        </authorList>
    </citation>
    <scope>IDENTIFICATION</scope>
</reference>
<evidence type="ECO:0000313" key="2">
    <source>
        <dbReference type="WBParaSite" id="PS1159_v2.g6460.t1"/>
    </source>
</evidence>
<dbReference type="WBParaSite" id="PS1159_v2.g6460.t1">
    <property type="protein sequence ID" value="PS1159_v2.g6460.t1"/>
    <property type="gene ID" value="PS1159_v2.g6460"/>
</dbReference>
<accession>A0AC35GMZ8</accession>
<proteinExistence type="predicted"/>
<sequence>MKFLVFLIFIGVFVGISLAYFPFCINDCDCAPTETCKDGVCRPGNRKVTAQCHCDSDCPIGERCWIGWCHKQKNESLF</sequence>
<protein>
    <submittedName>
        <fullName evidence="2">Uncharacterized protein</fullName>
    </submittedName>
</protein>
<evidence type="ECO:0000313" key="1">
    <source>
        <dbReference type="Proteomes" id="UP000887580"/>
    </source>
</evidence>
<name>A0AC35GMZ8_9BILA</name>